<protein>
    <recommendedName>
        <fullName evidence="2">SPRY domain-containing protein</fullName>
    </recommendedName>
</protein>
<dbReference type="AlphaFoldDB" id="A0A7R9LKL1"/>
<dbReference type="PANTHER" id="PTHR12864">
    <property type="entry name" value="RAN BINDING PROTEIN 9-RELATED"/>
    <property type="match status" value="1"/>
</dbReference>
<dbReference type="CDD" id="cd12908">
    <property type="entry name" value="SPRYD3"/>
    <property type="match status" value="1"/>
</dbReference>
<feature type="compositionally biased region" description="Low complexity" evidence="1">
    <location>
        <begin position="395"/>
        <end position="409"/>
    </location>
</feature>
<organism evidence="3">
    <name type="scientific">Oppiella nova</name>
    <dbReference type="NCBI Taxonomy" id="334625"/>
    <lineage>
        <taxon>Eukaryota</taxon>
        <taxon>Metazoa</taxon>
        <taxon>Ecdysozoa</taxon>
        <taxon>Arthropoda</taxon>
        <taxon>Chelicerata</taxon>
        <taxon>Arachnida</taxon>
        <taxon>Acari</taxon>
        <taxon>Acariformes</taxon>
        <taxon>Sarcoptiformes</taxon>
        <taxon>Oribatida</taxon>
        <taxon>Brachypylina</taxon>
        <taxon>Oppioidea</taxon>
        <taxon>Oppiidae</taxon>
        <taxon>Oppiella</taxon>
    </lineage>
</organism>
<dbReference type="EMBL" id="OC916180">
    <property type="protein sequence ID" value="CAD7643412.1"/>
    <property type="molecule type" value="Genomic_DNA"/>
</dbReference>
<dbReference type="InterPro" id="IPR043136">
    <property type="entry name" value="B30.2/SPRY_sf"/>
</dbReference>
<feature type="region of interest" description="Disordered" evidence="1">
    <location>
        <begin position="384"/>
        <end position="438"/>
    </location>
</feature>
<dbReference type="Gene3D" id="2.60.120.920">
    <property type="match status" value="2"/>
</dbReference>
<dbReference type="InterPro" id="IPR050618">
    <property type="entry name" value="Ubq-SigPath_Reg"/>
</dbReference>
<feature type="domain" description="SPRY" evidence="2">
    <location>
        <begin position="298"/>
        <end position="552"/>
    </location>
</feature>
<evidence type="ECO:0000313" key="4">
    <source>
        <dbReference type="Proteomes" id="UP000728032"/>
    </source>
</evidence>
<dbReference type="SUPFAM" id="SSF49899">
    <property type="entry name" value="Concanavalin A-like lectins/glucanases"/>
    <property type="match status" value="2"/>
</dbReference>
<dbReference type="EMBL" id="CAJPVJ010001355">
    <property type="protein sequence ID" value="CAG2164567.1"/>
    <property type="molecule type" value="Genomic_DNA"/>
</dbReference>
<evidence type="ECO:0000256" key="1">
    <source>
        <dbReference type="SAM" id="MobiDB-lite"/>
    </source>
</evidence>
<keyword evidence="4" id="KW-1185">Reference proteome</keyword>
<gene>
    <name evidence="3" type="ORF">ONB1V03_LOCUS4118</name>
</gene>
<dbReference type="Pfam" id="PF00622">
    <property type="entry name" value="SPRY"/>
    <property type="match status" value="1"/>
</dbReference>
<evidence type="ECO:0000259" key="2">
    <source>
        <dbReference type="SMART" id="SM00449"/>
    </source>
</evidence>
<proteinExistence type="predicted"/>
<dbReference type="Proteomes" id="UP000728032">
    <property type="component" value="Unassembled WGS sequence"/>
</dbReference>
<dbReference type="InterPro" id="IPR003877">
    <property type="entry name" value="SPRY_dom"/>
</dbReference>
<reference evidence="3" key="1">
    <citation type="submission" date="2020-11" db="EMBL/GenBank/DDBJ databases">
        <authorList>
            <person name="Tran Van P."/>
        </authorList>
    </citation>
    <scope>NUCLEOTIDE SEQUENCE</scope>
</reference>
<dbReference type="OrthoDB" id="25503at2759"/>
<name>A0A7R9LKL1_9ACAR</name>
<sequence>MDSICGQLVANDLQLKPSLTDCMLCLPQISESMSKMDGLLHRQLNRIYRRECHQLGRHLNVCKQSKPQIHRINCESEDILSYALDEKSLPGIYIAAKPLEPDINEYFEIEVIECSSAADIALGLVPNNHPLDQLPGFVANSVGYHAGDGRIYLGHQRGTVVADKCEIGDKIGCGVRYETIDGSNDPYLQKVNPIAPSMKMKIGSTIITPLLVRGSPLFPAIALCSPGEEVKLNLNLRWCPSSLTRSISDESLMCIDSYEDDWMRLHDIRLNGNLLEYAGRGKSILDVGLAQARQPLDTQFHYFEIEIIDPGENCYIAIGLTRKEYPRHSHPGWNKGSIAYHADDGKIFVGSGAGDPFGPSCHRGDLMGCGMKFPRNFNNSGRSNRLAKAVKKSNESNSSSESELVNVYSDSDEQLDELSQSSHSGAENDSSIESDENNDCYEEKEWKGWMIPLHNDLVPLNPRFMGYRHNLGHVPPMAPIAMLPPPSNGYNYIERRDHKVEEMNCGKVEVFFTRNGVIIGQKEVSIPKGGFYPTVGMLSTAEKVRVDLHPLTG</sequence>
<dbReference type="InterPro" id="IPR013320">
    <property type="entry name" value="ConA-like_dom_sf"/>
</dbReference>
<evidence type="ECO:0000313" key="3">
    <source>
        <dbReference type="EMBL" id="CAD7643412.1"/>
    </source>
</evidence>
<dbReference type="InterPro" id="IPR035783">
    <property type="entry name" value="SPRYD3_SPRY"/>
</dbReference>
<dbReference type="SMART" id="SM00449">
    <property type="entry name" value="SPRY"/>
    <property type="match status" value="1"/>
</dbReference>
<accession>A0A7R9LKL1</accession>
<feature type="compositionally biased region" description="Polar residues" evidence="1">
    <location>
        <begin position="417"/>
        <end position="429"/>
    </location>
</feature>